<evidence type="ECO:0000256" key="4">
    <source>
        <dbReference type="ARBA" id="ARBA00022496"/>
    </source>
</evidence>
<evidence type="ECO:0000256" key="1">
    <source>
        <dbReference type="ARBA" id="ARBA00004571"/>
    </source>
</evidence>
<dbReference type="EMBL" id="JAAGSC010000041">
    <property type="protein sequence ID" value="NDY95851.1"/>
    <property type="molecule type" value="Genomic_DNA"/>
</dbReference>
<keyword evidence="7" id="KW-0408">Iron</keyword>
<keyword evidence="4" id="KW-0410">Iron transport</keyword>
<keyword evidence="10 12" id="KW-0472">Membrane</keyword>
<dbReference type="Pfam" id="PF00593">
    <property type="entry name" value="TonB_dep_Rec_b-barrel"/>
    <property type="match status" value="1"/>
</dbReference>
<evidence type="ECO:0000256" key="6">
    <source>
        <dbReference type="ARBA" id="ARBA00022729"/>
    </source>
</evidence>
<evidence type="ECO:0000256" key="12">
    <source>
        <dbReference type="PROSITE-ProRule" id="PRU01360"/>
    </source>
</evidence>
<feature type="domain" description="TonB-dependent receptor-like beta-barrel" evidence="16">
    <location>
        <begin position="230"/>
        <end position="663"/>
    </location>
</feature>
<evidence type="ECO:0000256" key="5">
    <source>
        <dbReference type="ARBA" id="ARBA00022692"/>
    </source>
</evidence>
<evidence type="ECO:0000256" key="3">
    <source>
        <dbReference type="ARBA" id="ARBA00022452"/>
    </source>
</evidence>
<protein>
    <submittedName>
        <fullName evidence="18">TonB-dependent receptor</fullName>
    </submittedName>
</protein>
<proteinExistence type="inferred from homology"/>
<comment type="similarity">
    <text evidence="12 14">Belongs to the TonB-dependent receptor family.</text>
</comment>
<feature type="domain" description="TonB-dependent receptor plug" evidence="17">
    <location>
        <begin position="46"/>
        <end position="150"/>
    </location>
</feature>
<dbReference type="InterPro" id="IPR036942">
    <property type="entry name" value="Beta-barrel_TonB_sf"/>
</dbReference>
<dbReference type="InterPro" id="IPR039426">
    <property type="entry name" value="TonB-dep_rcpt-like"/>
</dbReference>
<dbReference type="AlphaFoldDB" id="A0A845V6N5"/>
<dbReference type="PANTHER" id="PTHR32552">
    <property type="entry name" value="FERRICHROME IRON RECEPTOR-RELATED"/>
    <property type="match status" value="1"/>
</dbReference>
<feature type="short sequence motif" description="TonB C-terminal box" evidence="13">
    <location>
        <begin position="689"/>
        <end position="706"/>
    </location>
</feature>
<dbReference type="InterPro" id="IPR012910">
    <property type="entry name" value="Plug_dom"/>
</dbReference>
<reference evidence="18 19" key="1">
    <citation type="submission" date="2020-02" db="EMBL/GenBank/DDBJ databases">
        <authorList>
            <person name="Zhang X.-Y."/>
        </authorList>
    </citation>
    <scope>NUCLEOTIDE SEQUENCE [LARGE SCALE GENOMIC DNA]</scope>
    <source>
        <strain evidence="18 19">C33</strain>
    </source>
</reference>
<dbReference type="PROSITE" id="PS01156">
    <property type="entry name" value="TONB_DEPENDENT_REC_2"/>
    <property type="match status" value="1"/>
</dbReference>
<dbReference type="GO" id="GO:0006826">
    <property type="term" value="P:iron ion transport"/>
    <property type="evidence" value="ECO:0007669"/>
    <property type="project" value="UniProtKB-KW"/>
</dbReference>
<dbReference type="RefSeq" id="WP_164211254.1">
    <property type="nucleotide sequence ID" value="NZ_JAAGSC010000041.1"/>
</dbReference>
<keyword evidence="3 12" id="KW-1134">Transmembrane beta strand</keyword>
<dbReference type="GO" id="GO:0009279">
    <property type="term" value="C:cell outer membrane"/>
    <property type="evidence" value="ECO:0007669"/>
    <property type="project" value="UniProtKB-SubCell"/>
</dbReference>
<keyword evidence="6 15" id="KW-0732">Signal</keyword>
<dbReference type="Proteomes" id="UP000484885">
    <property type="component" value="Unassembled WGS sequence"/>
</dbReference>
<evidence type="ECO:0000313" key="19">
    <source>
        <dbReference type="Proteomes" id="UP000484885"/>
    </source>
</evidence>
<keyword evidence="2 12" id="KW-0813">Transport</keyword>
<accession>A0A845V6N5</accession>
<dbReference type="PROSITE" id="PS52016">
    <property type="entry name" value="TONB_DEPENDENT_REC_3"/>
    <property type="match status" value="1"/>
</dbReference>
<keyword evidence="8" id="KW-0406">Ion transport</keyword>
<comment type="subcellular location">
    <subcellularLocation>
        <location evidence="1 12">Cell outer membrane</location>
        <topology evidence="1 12">Multi-pass membrane protein</topology>
    </subcellularLocation>
</comment>
<evidence type="ECO:0000256" key="2">
    <source>
        <dbReference type="ARBA" id="ARBA00022448"/>
    </source>
</evidence>
<dbReference type="SUPFAM" id="SSF56935">
    <property type="entry name" value="Porins"/>
    <property type="match status" value="1"/>
</dbReference>
<evidence type="ECO:0000256" key="11">
    <source>
        <dbReference type="ARBA" id="ARBA00023237"/>
    </source>
</evidence>
<keyword evidence="11 12" id="KW-0998">Cell outer membrane</keyword>
<feature type="signal peptide" evidence="15">
    <location>
        <begin position="1"/>
        <end position="20"/>
    </location>
</feature>
<evidence type="ECO:0000256" key="9">
    <source>
        <dbReference type="ARBA" id="ARBA00023077"/>
    </source>
</evidence>
<keyword evidence="19" id="KW-1185">Reference proteome</keyword>
<evidence type="ECO:0000256" key="13">
    <source>
        <dbReference type="PROSITE-ProRule" id="PRU10144"/>
    </source>
</evidence>
<sequence length="706" mass="77971">MKNTLFLSGLLLSVSAAATAQSDPVAEPLDDRIVVTADFRQSALFDLGTSATVLDAETLRQRSASHLEHVLNLAPNVNFASGASRGRFFQIRGIGSRSQFVEPMNASVGLLVDGIDMTGLGGGATTLDIEQVEILRGPQGTLFGANALAGMINMVSGSPTGAFSSRAEASAGNFGLRAFQGMVSGPASDTLGYRLAYASQRSDGFQDNGFLGTDDVQNIDEQTLRTKLRWQPGDDLRVDLTGLYLDVDNGYDGFSLDNTRTTFSDEPGHDRQETRAGSVRLSWRAHRLFSIEALVSHTDADLEYGYDEDWSFEGFCDVFDCAAPGYSSFDNYIRGDRNTTLDVRALSSAEPGRLGWLVGAYSRAQQQTLRREYTFQAEDFLFDHDTDSRALYGQLDIPLTGRLKLIAGLRHEQRKVDYVDSDGAAFRPNEDMWGGKMALEYRTPGGGLWYALASRGYKAGGVNSDSAIPDDRREFATETLWNYELGLKTRWLDNRVGLQAAVFFQDRDDVQTEQALVKPIEGENCPCQFIEYKANATAGSSYGLEAELDWRIHGSVQAFASLGLLNSQFDDFLNFSHVDANPGTGEAFDMDGRELPQAPGYMFGIGAVFHLSDRWYMRLEAEGKDAYFFSSRHEVRSDAYELFHARLGYRGPSWDLALWVRNVTDEEVKVRGFGGFGNDPRKGYAVEPYFQFGEPRLIGVSASYVF</sequence>
<name>A0A845V6N5_9GAMM</name>
<evidence type="ECO:0000313" key="18">
    <source>
        <dbReference type="EMBL" id="NDY95851.1"/>
    </source>
</evidence>
<gene>
    <name evidence="18" type="ORF">G3I74_08935</name>
</gene>
<evidence type="ECO:0000256" key="15">
    <source>
        <dbReference type="SAM" id="SignalP"/>
    </source>
</evidence>
<organism evidence="18 19">
    <name type="scientific">Wenzhouxiangella limi</name>
    <dbReference type="NCBI Taxonomy" id="2707351"/>
    <lineage>
        <taxon>Bacteria</taxon>
        <taxon>Pseudomonadati</taxon>
        <taxon>Pseudomonadota</taxon>
        <taxon>Gammaproteobacteria</taxon>
        <taxon>Chromatiales</taxon>
        <taxon>Wenzhouxiangellaceae</taxon>
        <taxon>Wenzhouxiangella</taxon>
    </lineage>
</organism>
<dbReference type="InterPro" id="IPR000531">
    <property type="entry name" value="Beta-barrel_TonB"/>
</dbReference>
<keyword evidence="9 14" id="KW-0798">TonB box</keyword>
<evidence type="ECO:0000256" key="10">
    <source>
        <dbReference type="ARBA" id="ARBA00023136"/>
    </source>
</evidence>
<keyword evidence="5 12" id="KW-0812">Transmembrane</keyword>
<feature type="chain" id="PRO_5032278076" evidence="15">
    <location>
        <begin position="21"/>
        <end position="706"/>
    </location>
</feature>
<evidence type="ECO:0000256" key="14">
    <source>
        <dbReference type="RuleBase" id="RU003357"/>
    </source>
</evidence>
<dbReference type="PANTHER" id="PTHR32552:SF81">
    <property type="entry name" value="TONB-DEPENDENT OUTER MEMBRANE RECEPTOR"/>
    <property type="match status" value="1"/>
</dbReference>
<comment type="caution">
    <text evidence="18">The sequence shown here is derived from an EMBL/GenBank/DDBJ whole genome shotgun (WGS) entry which is preliminary data.</text>
</comment>
<evidence type="ECO:0000256" key="8">
    <source>
        <dbReference type="ARBA" id="ARBA00023065"/>
    </source>
</evidence>
<dbReference type="Pfam" id="PF07715">
    <property type="entry name" value="Plug"/>
    <property type="match status" value="1"/>
</dbReference>
<dbReference type="Gene3D" id="2.40.170.20">
    <property type="entry name" value="TonB-dependent receptor, beta-barrel domain"/>
    <property type="match status" value="1"/>
</dbReference>
<evidence type="ECO:0000256" key="7">
    <source>
        <dbReference type="ARBA" id="ARBA00023004"/>
    </source>
</evidence>
<dbReference type="InterPro" id="IPR010917">
    <property type="entry name" value="TonB_rcpt_CS"/>
</dbReference>
<keyword evidence="18" id="KW-0675">Receptor</keyword>
<evidence type="ECO:0000259" key="16">
    <source>
        <dbReference type="Pfam" id="PF00593"/>
    </source>
</evidence>
<evidence type="ECO:0000259" key="17">
    <source>
        <dbReference type="Pfam" id="PF07715"/>
    </source>
</evidence>